<dbReference type="Gene3D" id="3.40.190.10">
    <property type="entry name" value="Periplasmic binding protein-like II"/>
    <property type="match status" value="2"/>
</dbReference>
<evidence type="ECO:0000259" key="3">
    <source>
        <dbReference type="SMART" id="SM00062"/>
    </source>
</evidence>
<dbReference type="PANTHER" id="PTHR35936">
    <property type="entry name" value="MEMBRANE-BOUND LYTIC MUREIN TRANSGLYCOSYLASE F"/>
    <property type="match status" value="1"/>
</dbReference>
<reference evidence="4 5" key="1">
    <citation type="submission" date="2016-09" db="EMBL/GenBank/DDBJ databases">
        <title>Chromobacterium muskegensis sp. nov., an insecticidal bacterium isolated from Sphagnum bogs.</title>
        <authorList>
            <person name="Sparks M.E."/>
            <person name="Blackburn M.B."/>
            <person name="Gundersen-Rindal D.E."/>
            <person name="Mitchell A."/>
            <person name="Farrar R."/>
            <person name="Kuhar D."/>
        </authorList>
    </citation>
    <scope>NUCLEOTIDE SEQUENCE [LARGE SCALE GENOMIC DNA]</scope>
    <source>
        <strain evidence="4 5">37-2</strain>
    </source>
</reference>
<dbReference type="EMBL" id="MKCS01000001">
    <property type="protein sequence ID" value="OHX13383.1"/>
    <property type="molecule type" value="Genomic_DNA"/>
</dbReference>
<dbReference type="PANTHER" id="PTHR35936:SF25">
    <property type="entry name" value="ABC TRANSPORTER SUBSTRATE-BINDING PROTEIN"/>
    <property type="match status" value="1"/>
</dbReference>
<dbReference type="STRING" id="1903179.BI347_07555"/>
<evidence type="ECO:0000313" key="4">
    <source>
        <dbReference type="EMBL" id="OHX13383.1"/>
    </source>
</evidence>
<feature type="domain" description="Solute-binding protein family 3/N-terminal" evidence="3">
    <location>
        <begin position="28"/>
        <end position="249"/>
    </location>
</feature>
<dbReference type="AlphaFoldDB" id="A0A1S1X1G5"/>
<evidence type="ECO:0000256" key="2">
    <source>
        <dbReference type="SAM" id="SignalP"/>
    </source>
</evidence>
<protein>
    <recommendedName>
        <fullName evidence="3">Solute-binding protein family 3/N-terminal domain-containing protein</fullName>
    </recommendedName>
</protein>
<organism evidence="4 5">
    <name type="scientific">Chromobacterium sphagni</name>
    <dbReference type="NCBI Taxonomy" id="1903179"/>
    <lineage>
        <taxon>Bacteria</taxon>
        <taxon>Pseudomonadati</taxon>
        <taxon>Pseudomonadota</taxon>
        <taxon>Betaproteobacteria</taxon>
        <taxon>Neisseriales</taxon>
        <taxon>Chromobacteriaceae</taxon>
        <taxon>Chromobacterium</taxon>
    </lineage>
</organism>
<sequence>MKTLLALLLCWLGLAVQPASAAVDGPRPLVLAYNAFAPWKNYDSQGQPTGPYTEIVRELARRLGMPLRFLHCPLPRCLAAMQHGRADLMIGVQYNPQRARYLDYLEPPFASGNRLALYQRNSDPRSIGSYQDLLPLKVGVVEGVQYQEDFDNDARLRRDTALTMESSFRKLAAGRIDALIGNEQQTALLASSREFAGRVRRAPLTLDDTRPHRLALALNSPLHADKARFAQTLRAMLDDGSVARILSGLPLRPTAPAAPR</sequence>
<comment type="caution">
    <text evidence="4">The sequence shown here is derived from an EMBL/GenBank/DDBJ whole genome shotgun (WGS) entry which is preliminary data.</text>
</comment>
<name>A0A1S1X1G5_9NEIS</name>
<feature type="signal peptide" evidence="2">
    <location>
        <begin position="1"/>
        <end position="21"/>
    </location>
</feature>
<dbReference type="RefSeq" id="WP_071115631.1">
    <property type="nucleotide sequence ID" value="NZ_MKCS01000001.1"/>
</dbReference>
<evidence type="ECO:0000313" key="5">
    <source>
        <dbReference type="Proteomes" id="UP000180088"/>
    </source>
</evidence>
<accession>A0A1S1X1G5</accession>
<proteinExistence type="predicted"/>
<dbReference type="SUPFAM" id="SSF53850">
    <property type="entry name" value="Periplasmic binding protein-like II"/>
    <property type="match status" value="1"/>
</dbReference>
<dbReference type="Pfam" id="PF00497">
    <property type="entry name" value="SBP_bac_3"/>
    <property type="match status" value="1"/>
</dbReference>
<dbReference type="OrthoDB" id="8781046at2"/>
<dbReference type="SMART" id="SM00062">
    <property type="entry name" value="PBPb"/>
    <property type="match status" value="1"/>
</dbReference>
<evidence type="ECO:0000256" key="1">
    <source>
        <dbReference type="ARBA" id="ARBA00022729"/>
    </source>
</evidence>
<gene>
    <name evidence="4" type="ORF">BI347_07555</name>
</gene>
<keyword evidence="1 2" id="KW-0732">Signal</keyword>
<feature type="chain" id="PRO_5010294922" description="Solute-binding protein family 3/N-terminal domain-containing protein" evidence="2">
    <location>
        <begin position="22"/>
        <end position="260"/>
    </location>
</feature>
<dbReference type="InterPro" id="IPR001638">
    <property type="entry name" value="Solute-binding_3/MltF_N"/>
</dbReference>
<dbReference type="Proteomes" id="UP000180088">
    <property type="component" value="Unassembled WGS sequence"/>
</dbReference>